<dbReference type="InterPro" id="IPR044824">
    <property type="entry name" value="MAIN-like"/>
</dbReference>
<dbReference type="Pfam" id="PF10536">
    <property type="entry name" value="PMD"/>
    <property type="match status" value="1"/>
</dbReference>
<comment type="caution">
    <text evidence="3">The sequence shown here is derived from an EMBL/GenBank/DDBJ whole genome shotgun (WGS) entry which is preliminary data.</text>
</comment>
<protein>
    <recommendedName>
        <fullName evidence="2">Aminotransferase-like plant mobile domain-containing protein</fullName>
    </recommendedName>
</protein>
<evidence type="ECO:0000313" key="3">
    <source>
        <dbReference type="EMBL" id="KAJ8446969.1"/>
    </source>
</evidence>
<proteinExistence type="predicted"/>
<dbReference type="EMBL" id="JAKOGI010000044">
    <property type="protein sequence ID" value="KAJ8446969.1"/>
    <property type="molecule type" value="Genomic_DNA"/>
</dbReference>
<gene>
    <name evidence="3" type="ORF">Cgig2_006597</name>
</gene>
<evidence type="ECO:0000256" key="1">
    <source>
        <dbReference type="SAM" id="MobiDB-lite"/>
    </source>
</evidence>
<dbReference type="GO" id="GO:0010073">
    <property type="term" value="P:meristem maintenance"/>
    <property type="evidence" value="ECO:0007669"/>
    <property type="project" value="InterPro"/>
</dbReference>
<dbReference type="InterPro" id="IPR019557">
    <property type="entry name" value="AminoTfrase-like_pln_mobile"/>
</dbReference>
<dbReference type="PANTHER" id="PTHR46033">
    <property type="entry name" value="PROTEIN MAIN-LIKE 2"/>
    <property type="match status" value="1"/>
</dbReference>
<organism evidence="3 4">
    <name type="scientific">Carnegiea gigantea</name>
    <dbReference type="NCBI Taxonomy" id="171969"/>
    <lineage>
        <taxon>Eukaryota</taxon>
        <taxon>Viridiplantae</taxon>
        <taxon>Streptophyta</taxon>
        <taxon>Embryophyta</taxon>
        <taxon>Tracheophyta</taxon>
        <taxon>Spermatophyta</taxon>
        <taxon>Magnoliopsida</taxon>
        <taxon>eudicotyledons</taxon>
        <taxon>Gunneridae</taxon>
        <taxon>Pentapetalae</taxon>
        <taxon>Caryophyllales</taxon>
        <taxon>Cactineae</taxon>
        <taxon>Cactaceae</taxon>
        <taxon>Cactoideae</taxon>
        <taxon>Echinocereeae</taxon>
        <taxon>Carnegiea</taxon>
    </lineage>
</organism>
<evidence type="ECO:0000259" key="2">
    <source>
        <dbReference type="Pfam" id="PF10536"/>
    </source>
</evidence>
<evidence type="ECO:0000313" key="4">
    <source>
        <dbReference type="Proteomes" id="UP001153076"/>
    </source>
</evidence>
<dbReference type="PANTHER" id="PTHR46033:SF1">
    <property type="entry name" value="PROTEIN MAIN-LIKE 2"/>
    <property type="match status" value="1"/>
</dbReference>
<name>A0A9Q1QM83_9CARY</name>
<reference evidence="3" key="1">
    <citation type="submission" date="2022-04" db="EMBL/GenBank/DDBJ databases">
        <title>Carnegiea gigantea Genome sequencing and assembly v2.</title>
        <authorList>
            <person name="Copetti D."/>
            <person name="Sanderson M.J."/>
            <person name="Burquez A."/>
            <person name="Wojciechowski M.F."/>
        </authorList>
    </citation>
    <scope>NUCLEOTIDE SEQUENCE</scope>
    <source>
        <strain evidence="3">SGP5-SGP5p</strain>
        <tissue evidence="3">Aerial part</tissue>
    </source>
</reference>
<dbReference type="OrthoDB" id="723791at2759"/>
<feature type="region of interest" description="Disordered" evidence="1">
    <location>
        <begin position="14"/>
        <end position="102"/>
    </location>
</feature>
<dbReference type="AlphaFoldDB" id="A0A9Q1QM83"/>
<accession>A0A9Q1QM83</accession>
<dbReference type="Proteomes" id="UP001153076">
    <property type="component" value="Unassembled WGS sequence"/>
</dbReference>
<feature type="compositionally biased region" description="Basic and acidic residues" evidence="1">
    <location>
        <begin position="41"/>
        <end position="96"/>
    </location>
</feature>
<feature type="domain" description="Aminotransferase-like plant mobile" evidence="2">
    <location>
        <begin position="154"/>
        <end position="357"/>
    </location>
</feature>
<sequence>MVLQVIEDEAKKCTGTARTSGTEQCEGRMCNGGSFSSSGEAQKENEQCKVSKIREGVSGSRHTDKDGKGKGNREGKHLKQEVDGGKGRNGKGREKGNVLGDGGDGVGVSGSVNDVILRSRCTLCSICALHGRLTPYQRDAVLGTVLQPVLKYREMAMERHLMLALIQAWDRRRKAFRIGSREVRFTVFDVVLFTGLPGTGKKVELDGEEVSMEVGDMVRARMGEWEREEMARRVLKKSGKKRRFFKHYVNVMMELYEENAEEDRVGTWLMLYAFILLSDVLFPRTPYGAAWSLLRYVDDAEGMGQYAWADAIWQVVVDSIEDMQRKLCHGPLSEVQLNELCLLIQVQVWFYEHTTIFSNQDGERYPRLAS</sequence>
<keyword evidence="4" id="KW-1185">Reference proteome</keyword>